<keyword evidence="2" id="KW-1185">Reference proteome</keyword>
<evidence type="ECO:0000313" key="1">
    <source>
        <dbReference type="EMBL" id="KAK3257839.1"/>
    </source>
</evidence>
<comment type="caution">
    <text evidence="1">The sequence shown here is derived from an EMBL/GenBank/DDBJ whole genome shotgun (WGS) entry which is preliminary data.</text>
</comment>
<evidence type="ECO:0000313" key="2">
    <source>
        <dbReference type="Proteomes" id="UP001190700"/>
    </source>
</evidence>
<name>A0AAE0KRK1_9CHLO</name>
<gene>
    <name evidence="1" type="ORF">CYMTET_33089</name>
</gene>
<proteinExistence type="predicted"/>
<sequence length="222" mass="24044">MRRGCGGRSSTTIQQLLTITPASAATTMDYVLKDDNSEATHCISTDGSCKLTCTTDYTKSSRKDCYSLDRTSGEGSTQWNYKSGRTDGYVMVCPLFAPSARGALGLPDGRVFRKDRVLEMIGEGGRLGVGVAQGPLPTTDFCIKYTYNKWSPLDKIQLLTYDGTSNTMDYFTGMDFDTVTSNGGFEVRCVGFWGVHVLQPGSTLAGGMPLDLSRLLFPVNGS</sequence>
<reference evidence="1 2" key="1">
    <citation type="journal article" date="2015" name="Genome Biol. Evol.">
        <title>Comparative Genomics of a Bacterivorous Green Alga Reveals Evolutionary Causalities and Consequences of Phago-Mixotrophic Mode of Nutrition.</title>
        <authorList>
            <person name="Burns J.A."/>
            <person name="Paasch A."/>
            <person name="Narechania A."/>
            <person name="Kim E."/>
        </authorList>
    </citation>
    <scope>NUCLEOTIDE SEQUENCE [LARGE SCALE GENOMIC DNA]</scope>
    <source>
        <strain evidence="1 2">PLY_AMNH</strain>
    </source>
</reference>
<accession>A0AAE0KRK1</accession>
<protein>
    <submittedName>
        <fullName evidence="1">Uncharacterized protein</fullName>
    </submittedName>
</protein>
<organism evidence="1 2">
    <name type="scientific">Cymbomonas tetramitiformis</name>
    <dbReference type="NCBI Taxonomy" id="36881"/>
    <lineage>
        <taxon>Eukaryota</taxon>
        <taxon>Viridiplantae</taxon>
        <taxon>Chlorophyta</taxon>
        <taxon>Pyramimonadophyceae</taxon>
        <taxon>Pyramimonadales</taxon>
        <taxon>Pyramimonadaceae</taxon>
        <taxon>Cymbomonas</taxon>
    </lineage>
</organism>
<dbReference type="Proteomes" id="UP001190700">
    <property type="component" value="Unassembled WGS sequence"/>
</dbReference>
<dbReference type="AlphaFoldDB" id="A0AAE0KRK1"/>
<dbReference type="EMBL" id="LGRX02020064">
    <property type="protein sequence ID" value="KAK3257839.1"/>
    <property type="molecule type" value="Genomic_DNA"/>
</dbReference>